<organism evidence="1 2">
    <name type="scientific">Rickenella mellea</name>
    <dbReference type="NCBI Taxonomy" id="50990"/>
    <lineage>
        <taxon>Eukaryota</taxon>
        <taxon>Fungi</taxon>
        <taxon>Dikarya</taxon>
        <taxon>Basidiomycota</taxon>
        <taxon>Agaricomycotina</taxon>
        <taxon>Agaricomycetes</taxon>
        <taxon>Hymenochaetales</taxon>
        <taxon>Rickenellaceae</taxon>
        <taxon>Rickenella</taxon>
    </lineage>
</organism>
<protein>
    <submittedName>
        <fullName evidence="1">Uncharacterized protein</fullName>
    </submittedName>
</protein>
<keyword evidence="2" id="KW-1185">Reference proteome</keyword>
<dbReference type="VEuPathDB" id="FungiDB:BD410DRAFT_606503"/>
<gene>
    <name evidence="1" type="ORF">BD410DRAFT_606503</name>
</gene>
<name>A0A4Y7QEP1_9AGAM</name>
<reference evidence="1 2" key="1">
    <citation type="submission" date="2018-06" db="EMBL/GenBank/DDBJ databases">
        <title>A transcriptomic atlas of mushroom development highlights an independent origin of complex multicellularity.</title>
        <authorList>
            <consortium name="DOE Joint Genome Institute"/>
            <person name="Krizsan K."/>
            <person name="Almasi E."/>
            <person name="Merenyi Z."/>
            <person name="Sahu N."/>
            <person name="Viragh M."/>
            <person name="Koszo T."/>
            <person name="Mondo S."/>
            <person name="Kiss B."/>
            <person name="Balint B."/>
            <person name="Kues U."/>
            <person name="Barry K."/>
            <person name="Hegedus J.C."/>
            <person name="Henrissat B."/>
            <person name="Johnson J."/>
            <person name="Lipzen A."/>
            <person name="Ohm R."/>
            <person name="Nagy I."/>
            <person name="Pangilinan J."/>
            <person name="Yan J."/>
            <person name="Xiong Y."/>
            <person name="Grigoriev I.V."/>
            <person name="Hibbett D.S."/>
            <person name="Nagy L.G."/>
        </authorList>
    </citation>
    <scope>NUCLEOTIDE SEQUENCE [LARGE SCALE GENOMIC DNA]</scope>
    <source>
        <strain evidence="1 2">SZMC22713</strain>
    </source>
</reference>
<dbReference type="STRING" id="50990.A0A4Y7QEP1"/>
<evidence type="ECO:0000313" key="1">
    <source>
        <dbReference type="EMBL" id="TDL25741.1"/>
    </source>
</evidence>
<dbReference type="Proteomes" id="UP000294933">
    <property type="component" value="Unassembled WGS sequence"/>
</dbReference>
<sequence length="162" mass="16782">MEALSADGGSVPPSSLDAVPPYIMHSFSPNMVGLQDVVGSNASALNWIVRYPAGSPLILSMVDSGGHQGGVEAQYTVVAGSTNACLPQPVATTFQVTANATILNTCDALKLSISGGKKPYTLSVLITDISEDTVMMGPNDDQFTWINKAPPNTTVLVSAQDA</sequence>
<dbReference type="OrthoDB" id="2527908at2759"/>
<dbReference type="AlphaFoldDB" id="A0A4Y7QEP1"/>
<evidence type="ECO:0000313" key="2">
    <source>
        <dbReference type="Proteomes" id="UP000294933"/>
    </source>
</evidence>
<proteinExistence type="predicted"/>
<dbReference type="EMBL" id="ML170163">
    <property type="protein sequence ID" value="TDL25741.1"/>
    <property type="molecule type" value="Genomic_DNA"/>
</dbReference>
<accession>A0A4Y7QEP1</accession>